<evidence type="ECO:0000313" key="1">
    <source>
        <dbReference type="Proteomes" id="UP000887576"/>
    </source>
</evidence>
<dbReference type="WBParaSite" id="JU765_v2.g20667.t1">
    <property type="protein sequence ID" value="JU765_v2.g20667.t1"/>
    <property type="gene ID" value="JU765_v2.g20667"/>
</dbReference>
<evidence type="ECO:0000313" key="2">
    <source>
        <dbReference type="WBParaSite" id="JU765_v2.g20667.t1"/>
    </source>
</evidence>
<proteinExistence type="predicted"/>
<sequence length="248" mass="28129">MLFYGFSYQFFPGSLLNDTIHPEILKQNPLLINLIPPNTSLDQCDLFNLTFSSTADENVFKIGHGHLSCRCPLSRTGVSCQNHNFKPEKLIQKQEMAADPFAAYMVLTFLFMCAMIALFLMMRGCFCDIFGGCRNPFKTPRDEPLDPAAVSRCLEALNEYEKKQNVEVNRPLISTISEGCAPYNDTVYLLRLHIDPSTDPTNFFLESLLPTLIFEFSPQKFSKLGSPHLVCPSESTLDAKFQRFLKPF</sequence>
<protein>
    <submittedName>
        <fullName evidence="2">Uncharacterized protein</fullName>
    </submittedName>
</protein>
<organism evidence="1 2">
    <name type="scientific">Panagrolaimus sp. JU765</name>
    <dbReference type="NCBI Taxonomy" id="591449"/>
    <lineage>
        <taxon>Eukaryota</taxon>
        <taxon>Metazoa</taxon>
        <taxon>Ecdysozoa</taxon>
        <taxon>Nematoda</taxon>
        <taxon>Chromadorea</taxon>
        <taxon>Rhabditida</taxon>
        <taxon>Tylenchina</taxon>
        <taxon>Panagrolaimomorpha</taxon>
        <taxon>Panagrolaimoidea</taxon>
        <taxon>Panagrolaimidae</taxon>
        <taxon>Panagrolaimus</taxon>
    </lineage>
</organism>
<reference evidence="2" key="1">
    <citation type="submission" date="2022-11" db="UniProtKB">
        <authorList>
            <consortium name="WormBaseParasite"/>
        </authorList>
    </citation>
    <scope>IDENTIFICATION</scope>
</reference>
<dbReference type="Proteomes" id="UP000887576">
    <property type="component" value="Unplaced"/>
</dbReference>
<name>A0AC34QZ57_9BILA</name>
<accession>A0AC34QZ57</accession>